<evidence type="ECO:0000313" key="13">
    <source>
        <dbReference type="Proteomes" id="UP001367676"/>
    </source>
</evidence>
<evidence type="ECO:0000256" key="5">
    <source>
        <dbReference type="ARBA" id="ARBA00022833"/>
    </source>
</evidence>
<dbReference type="GO" id="GO:0071031">
    <property type="term" value="P:nuclear mRNA surveillance of mRNA 3'-end processing"/>
    <property type="evidence" value="ECO:0007669"/>
    <property type="project" value="TreeGrafter"/>
</dbReference>
<evidence type="ECO:0000256" key="6">
    <source>
        <dbReference type="ARBA" id="ARBA00023242"/>
    </source>
</evidence>
<dbReference type="GO" id="GO:0003723">
    <property type="term" value="F:RNA binding"/>
    <property type="evidence" value="ECO:0007669"/>
    <property type="project" value="TreeGrafter"/>
</dbReference>
<protein>
    <recommendedName>
        <fullName evidence="7">Zinc finger CCHC domain-containing protein 7</fullName>
    </recommendedName>
    <alternativeName>
        <fullName evidence="8">TRAMP-like complex RNA-binding factor ZCCHC7</fullName>
    </alternativeName>
</protein>
<dbReference type="GO" id="GO:0031499">
    <property type="term" value="C:TRAMP complex"/>
    <property type="evidence" value="ECO:0007669"/>
    <property type="project" value="TreeGrafter"/>
</dbReference>
<evidence type="ECO:0000313" key="12">
    <source>
        <dbReference type="EMBL" id="KAK7586115.1"/>
    </source>
</evidence>
<feature type="compositionally biased region" description="Basic residues" evidence="10">
    <location>
        <begin position="27"/>
        <end position="38"/>
    </location>
</feature>
<dbReference type="InterPro" id="IPR001878">
    <property type="entry name" value="Znf_CCHC"/>
</dbReference>
<dbReference type="SMART" id="SM00343">
    <property type="entry name" value="ZnF_C2HC"/>
    <property type="match status" value="4"/>
</dbReference>
<gene>
    <name evidence="12" type="ORF">V9T40_003991</name>
</gene>
<keyword evidence="3" id="KW-0677">Repeat</keyword>
<dbReference type="SUPFAM" id="SSF57756">
    <property type="entry name" value="Retrovirus zinc finger-like domains"/>
    <property type="match status" value="1"/>
</dbReference>
<dbReference type="InterPro" id="IPR051644">
    <property type="entry name" value="TRAMP_AT-DNA-binding"/>
</dbReference>
<evidence type="ECO:0000256" key="8">
    <source>
        <dbReference type="ARBA" id="ARBA00043023"/>
    </source>
</evidence>
<dbReference type="EMBL" id="JBBCAQ010000027">
    <property type="protein sequence ID" value="KAK7586115.1"/>
    <property type="molecule type" value="Genomic_DNA"/>
</dbReference>
<dbReference type="GO" id="GO:0071035">
    <property type="term" value="P:nuclear polyadenylation-dependent rRNA catabolic process"/>
    <property type="evidence" value="ECO:0007669"/>
    <property type="project" value="TreeGrafter"/>
</dbReference>
<feature type="region of interest" description="Disordered" evidence="10">
    <location>
        <begin position="20"/>
        <end position="53"/>
    </location>
</feature>
<evidence type="ECO:0000256" key="2">
    <source>
        <dbReference type="ARBA" id="ARBA00022723"/>
    </source>
</evidence>
<keyword evidence="4 9" id="KW-0863">Zinc-finger</keyword>
<feature type="domain" description="CCHC-type" evidence="11">
    <location>
        <begin position="216"/>
        <end position="231"/>
    </location>
</feature>
<keyword evidence="5" id="KW-0862">Zinc</keyword>
<proteinExistence type="predicted"/>
<dbReference type="GO" id="GO:0071038">
    <property type="term" value="P:TRAMP-dependent tRNA surveillance pathway"/>
    <property type="evidence" value="ECO:0007669"/>
    <property type="project" value="TreeGrafter"/>
</dbReference>
<evidence type="ECO:0000256" key="1">
    <source>
        <dbReference type="ARBA" id="ARBA00004123"/>
    </source>
</evidence>
<evidence type="ECO:0000256" key="4">
    <source>
        <dbReference type="ARBA" id="ARBA00022771"/>
    </source>
</evidence>
<evidence type="ECO:0000256" key="9">
    <source>
        <dbReference type="PROSITE-ProRule" id="PRU00047"/>
    </source>
</evidence>
<accession>A0AAN9Y4E6</accession>
<keyword evidence="13" id="KW-1185">Reference proteome</keyword>
<dbReference type="Gene3D" id="4.10.60.10">
    <property type="entry name" value="Zinc finger, CCHC-type"/>
    <property type="match status" value="2"/>
</dbReference>
<dbReference type="GO" id="GO:0071036">
    <property type="term" value="P:nuclear polyadenylation-dependent snoRNA catabolic process"/>
    <property type="evidence" value="ECO:0007669"/>
    <property type="project" value="TreeGrafter"/>
</dbReference>
<dbReference type="GO" id="GO:0071037">
    <property type="term" value="P:nuclear polyadenylation-dependent snRNA catabolic process"/>
    <property type="evidence" value="ECO:0007669"/>
    <property type="project" value="TreeGrafter"/>
</dbReference>
<dbReference type="Proteomes" id="UP001367676">
    <property type="component" value="Unassembled WGS sequence"/>
</dbReference>
<name>A0AAN9Y4E6_9HEMI</name>
<dbReference type="GO" id="GO:0071039">
    <property type="term" value="P:nuclear polyadenylation-dependent CUT catabolic process"/>
    <property type="evidence" value="ECO:0007669"/>
    <property type="project" value="TreeGrafter"/>
</dbReference>
<comment type="subcellular location">
    <subcellularLocation>
        <location evidence="1">Nucleus</location>
    </subcellularLocation>
</comment>
<dbReference type="PANTHER" id="PTHR46543">
    <property type="entry name" value="ZINC FINGER CCHC DOMAIN-CONTAINING PROTEIN 7"/>
    <property type="match status" value="1"/>
</dbReference>
<dbReference type="PROSITE" id="PS50158">
    <property type="entry name" value="ZF_CCHC"/>
    <property type="match status" value="2"/>
</dbReference>
<keyword evidence="6" id="KW-0539">Nucleus</keyword>
<dbReference type="GO" id="GO:0008270">
    <property type="term" value="F:zinc ion binding"/>
    <property type="evidence" value="ECO:0007669"/>
    <property type="project" value="UniProtKB-KW"/>
</dbReference>
<dbReference type="PANTHER" id="PTHR46543:SF1">
    <property type="entry name" value="ZINC FINGER CCHC DOMAIN-CONTAINING PROTEIN 7"/>
    <property type="match status" value="1"/>
</dbReference>
<comment type="caution">
    <text evidence="12">The sequence shown here is derived from an EMBL/GenBank/DDBJ whole genome shotgun (WGS) entry which is preliminary data.</text>
</comment>
<sequence>MAPQESNVIIGTKRTSQISDLFPFPFPKKRKKNRKKKSNLPGLNLPNGSPQKPNATIETIEVITLDSDDSHDKFEKSDDDVVVLDKPITKIDLSDDQFETIDACDFNESDFEENNIVLNIVDPIPPPETCVLSSLNSLSSVNHESEQEIYRPRPIPDYPKRWTKEMIDYYTQPCEEYRNFDYKEVLKTIRSTPSDWYINAADKYGLSKQKKKYFPCRKCHKAGHTEKECRKNIVCYICGQFNHMFTRCPNSLCLTCGKPTPRNTNSCSYCQEFLSTKQSCTLCGQMYHSEKICPSKWRQHLILSNSNVPAKPNPRKFCYNCAAKGHYGFECPRTPYSKYPPENPIITSLLNRTSPPRDAKNGNNICKTAVINLYQDTTDRLKTEAGNNFLKNFSNRYNVAVELFHNPRNYVRIVGRREQIDAFRRQLNQWKKEVHSTTQT</sequence>
<organism evidence="12 13">
    <name type="scientific">Parthenolecanium corni</name>
    <dbReference type="NCBI Taxonomy" id="536013"/>
    <lineage>
        <taxon>Eukaryota</taxon>
        <taxon>Metazoa</taxon>
        <taxon>Ecdysozoa</taxon>
        <taxon>Arthropoda</taxon>
        <taxon>Hexapoda</taxon>
        <taxon>Insecta</taxon>
        <taxon>Pterygota</taxon>
        <taxon>Neoptera</taxon>
        <taxon>Paraneoptera</taxon>
        <taxon>Hemiptera</taxon>
        <taxon>Sternorrhyncha</taxon>
        <taxon>Coccoidea</taxon>
        <taxon>Coccidae</taxon>
        <taxon>Parthenolecanium</taxon>
    </lineage>
</organism>
<feature type="domain" description="CCHC-type" evidence="11">
    <location>
        <begin position="318"/>
        <end position="333"/>
    </location>
</feature>
<keyword evidence="2" id="KW-0479">Metal-binding</keyword>
<evidence type="ECO:0000259" key="11">
    <source>
        <dbReference type="PROSITE" id="PS50158"/>
    </source>
</evidence>
<evidence type="ECO:0000256" key="3">
    <source>
        <dbReference type="ARBA" id="ARBA00022737"/>
    </source>
</evidence>
<dbReference type="InterPro" id="IPR036875">
    <property type="entry name" value="Znf_CCHC_sf"/>
</dbReference>
<dbReference type="AlphaFoldDB" id="A0AAN9Y4E6"/>
<evidence type="ECO:0000256" key="10">
    <source>
        <dbReference type="SAM" id="MobiDB-lite"/>
    </source>
</evidence>
<reference evidence="12 13" key="1">
    <citation type="submission" date="2024-03" db="EMBL/GenBank/DDBJ databases">
        <title>Adaptation during the transition from Ophiocordyceps entomopathogen to insect associate is accompanied by gene loss and intensified selection.</title>
        <authorList>
            <person name="Ward C.M."/>
            <person name="Onetto C.A."/>
            <person name="Borneman A.R."/>
        </authorList>
    </citation>
    <scope>NUCLEOTIDE SEQUENCE [LARGE SCALE GENOMIC DNA]</scope>
    <source>
        <strain evidence="12">AWRI1</strain>
        <tissue evidence="12">Single Adult Female</tissue>
    </source>
</reference>
<evidence type="ECO:0000256" key="7">
    <source>
        <dbReference type="ARBA" id="ARBA00041190"/>
    </source>
</evidence>